<protein>
    <recommendedName>
        <fullName evidence="4">Lysine-specific metallo-endopeptidase domain-containing protein</fullName>
    </recommendedName>
</protein>
<accession>A0A9W8RS95</accession>
<organism evidence="2 3">
    <name type="scientific">Fusarium torreyae</name>
    <dbReference type="NCBI Taxonomy" id="1237075"/>
    <lineage>
        <taxon>Eukaryota</taxon>
        <taxon>Fungi</taxon>
        <taxon>Dikarya</taxon>
        <taxon>Ascomycota</taxon>
        <taxon>Pezizomycotina</taxon>
        <taxon>Sordariomycetes</taxon>
        <taxon>Hypocreomycetidae</taxon>
        <taxon>Hypocreales</taxon>
        <taxon>Nectriaceae</taxon>
        <taxon>Fusarium</taxon>
    </lineage>
</organism>
<keyword evidence="3" id="KW-1185">Reference proteome</keyword>
<dbReference type="OrthoDB" id="4259138at2759"/>
<comment type="caution">
    <text evidence="2">The sequence shown here is derived from an EMBL/GenBank/DDBJ whole genome shotgun (WGS) entry which is preliminary data.</text>
</comment>
<reference evidence="2" key="1">
    <citation type="submission" date="2022-09" db="EMBL/GenBank/DDBJ databases">
        <title>Fusarium specimens isolated from Avocado Roots.</title>
        <authorList>
            <person name="Stajich J."/>
            <person name="Roper C."/>
            <person name="Heimlech-Rivalta G."/>
        </authorList>
    </citation>
    <scope>NUCLEOTIDE SEQUENCE</scope>
    <source>
        <strain evidence="2">CF00136</strain>
    </source>
</reference>
<evidence type="ECO:0000256" key="1">
    <source>
        <dbReference type="SAM" id="SignalP"/>
    </source>
</evidence>
<proteinExistence type="predicted"/>
<evidence type="ECO:0000313" key="3">
    <source>
        <dbReference type="Proteomes" id="UP001152049"/>
    </source>
</evidence>
<gene>
    <name evidence="2" type="ORF">NW762_012054</name>
</gene>
<name>A0A9W8RS95_9HYPO</name>
<feature type="chain" id="PRO_5040725305" description="Lysine-specific metallo-endopeptidase domain-containing protein" evidence="1">
    <location>
        <begin position="28"/>
        <end position="323"/>
    </location>
</feature>
<dbReference type="GO" id="GO:0008237">
    <property type="term" value="F:metallopeptidase activity"/>
    <property type="evidence" value="ECO:0007669"/>
    <property type="project" value="InterPro"/>
</dbReference>
<dbReference type="EMBL" id="JAOQAZ010000031">
    <property type="protein sequence ID" value="KAJ4250239.1"/>
    <property type="molecule type" value="Genomic_DNA"/>
</dbReference>
<evidence type="ECO:0000313" key="2">
    <source>
        <dbReference type="EMBL" id="KAJ4250239.1"/>
    </source>
</evidence>
<dbReference type="Proteomes" id="UP001152049">
    <property type="component" value="Unassembled WGS sequence"/>
</dbReference>
<keyword evidence="1" id="KW-0732">Signal</keyword>
<dbReference type="AlphaFoldDB" id="A0A9W8RS95"/>
<dbReference type="InterPro" id="IPR024079">
    <property type="entry name" value="MetalloPept_cat_dom_sf"/>
</dbReference>
<evidence type="ECO:0008006" key="4">
    <source>
        <dbReference type="Google" id="ProtNLM"/>
    </source>
</evidence>
<dbReference type="Gene3D" id="3.40.390.10">
    <property type="entry name" value="Collagenase (Catalytic Domain)"/>
    <property type="match status" value="1"/>
</dbReference>
<sequence>MSPTAFPSFFGLKLLGILALVSGSIHADGDTTALGVTDVFNVKTGTDKGGCDAYDVDQWYQDALYLAKGVEKALMAAQNADQDDEIRRYLYTYFRIGPTDNSNFVKMKKKKWTDEALIENTGVPDPDGMKIKQRYPDEFKECVTDRAKARKDQPKSVQATLPKNFVPFWMEDLKQYRYAETGNYCSKGRGAKNKNYAGTDDNMQPNVITFCPQNWKDGSYKKLDDLPEVTKEGVSIGKLKVEGLTLLHEMFHFSLLNEYTPDTAYTVGQIAGNEKLDTGDFITQEKALKNPESWAVFALAWDLGLKNPDYTFSNTMSKLLKKD</sequence>
<feature type="signal peptide" evidence="1">
    <location>
        <begin position="1"/>
        <end position="27"/>
    </location>
</feature>